<evidence type="ECO:0000256" key="1">
    <source>
        <dbReference type="SAM" id="MobiDB-lite"/>
    </source>
</evidence>
<evidence type="ECO:0000313" key="2">
    <source>
        <dbReference type="EMBL" id="EFZ10212.1"/>
    </source>
</evidence>
<feature type="compositionally biased region" description="Basic residues" evidence="1">
    <location>
        <begin position="1"/>
        <end position="15"/>
    </location>
</feature>
<organism>
    <name type="scientific">Solenopsis invicta</name>
    <name type="common">Red imported fire ant</name>
    <name type="synonym">Solenopsis wagneri</name>
    <dbReference type="NCBI Taxonomy" id="13686"/>
    <lineage>
        <taxon>Eukaryota</taxon>
        <taxon>Metazoa</taxon>
        <taxon>Ecdysozoa</taxon>
        <taxon>Arthropoda</taxon>
        <taxon>Hexapoda</taxon>
        <taxon>Insecta</taxon>
        <taxon>Pterygota</taxon>
        <taxon>Neoptera</taxon>
        <taxon>Endopterygota</taxon>
        <taxon>Hymenoptera</taxon>
        <taxon>Apocrita</taxon>
        <taxon>Aculeata</taxon>
        <taxon>Formicoidea</taxon>
        <taxon>Formicidae</taxon>
        <taxon>Myrmicinae</taxon>
        <taxon>Solenopsis</taxon>
    </lineage>
</organism>
<protein>
    <submittedName>
        <fullName evidence="2">Uncharacterized protein</fullName>
    </submittedName>
</protein>
<dbReference type="EMBL" id="GL770221">
    <property type="protein sequence ID" value="EFZ10212.1"/>
    <property type="molecule type" value="Genomic_DNA"/>
</dbReference>
<name>E9JAE4_SOLIN</name>
<feature type="non-terminal residue" evidence="2">
    <location>
        <position position="268"/>
    </location>
</feature>
<proteinExistence type="predicted"/>
<feature type="region of interest" description="Disordered" evidence="1">
    <location>
        <begin position="1"/>
        <end position="28"/>
    </location>
</feature>
<gene>
    <name evidence="2" type="ORF">SINV_05092</name>
</gene>
<sequence length="268" mass="29892">MPKHKSKNKRAKRSRGRETSCESPSTTPSVWNPAILQWLQEEVRRGLGEEVRSRLLSKYEVKDNLLTLPFKLNKEFLAATAVIMRDEYQTLSQAQVSACCFNALGSGISLLLKSEAIQALNEEIKSALTFLAEEVHLLADHHYRLSLARRAFVKASLNMPGKNAAESAPIDDFLFGQDFSETLKTALNIQPINTLKNKQPNLHARETDGFLLSLQRLAVQKPIITGVAPIVLNHDPGVTAVTKQSKIPWPPRPFLRSLACNYIRPNGS</sequence>
<reference evidence="2" key="1">
    <citation type="journal article" date="2011" name="Proc. Natl. Acad. Sci. U.S.A.">
        <title>The genome of the fire ant Solenopsis invicta.</title>
        <authorList>
            <person name="Wurm Y."/>
            <person name="Wang J."/>
            <person name="Riba-Grognuz O."/>
            <person name="Corona M."/>
            <person name="Nygaard S."/>
            <person name="Hunt B.G."/>
            <person name="Ingram K.K."/>
            <person name="Falquet L."/>
            <person name="Nipitwattanaphon M."/>
            <person name="Gotzek D."/>
            <person name="Dijkstra M.B."/>
            <person name="Oettler J."/>
            <person name="Comtesse F."/>
            <person name="Shih C.J."/>
            <person name="Wu W.J."/>
            <person name="Yang C.C."/>
            <person name="Thomas J."/>
            <person name="Beaudoing E."/>
            <person name="Pradervand S."/>
            <person name="Flegel V."/>
            <person name="Cook E.D."/>
            <person name="Fabbretti R."/>
            <person name="Stockinger H."/>
            <person name="Long L."/>
            <person name="Farmerie W.G."/>
            <person name="Oakey J."/>
            <person name="Boomsma J.J."/>
            <person name="Pamilo P."/>
            <person name="Yi S.V."/>
            <person name="Heinze J."/>
            <person name="Goodisman M.A."/>
            <person name="Farinelli L."/>
            <person name="Harshman K."/>
            <person name="Hulo N."/>
            <person name="Cerutti L."/>
            <person name="Xenarios I."/>
            <person name="Shoemaker D."/>
            <person name="Keller L."/>
        </authorList>
    </citation>
    <scope>NUCLEOTIDE SEQUENCE [LARGE SCALE GENOMIC DNA]</scope>
</reference>
<dbReference type="AlphaFoldDB" id="E9JAE4"/>
<dbReference type="HOGENOM" id="CLU_1039449_0_0_1"/>
<accession>E9JAE4</accession>